<dbReference type="InterPro" id="IPR004675">
    <property type="entry name" value="AhpD_core"/>
</dbReference>
<reference evidence="2 3" key="1">
    <citation type="journal article" date="2005" name="DNA Res.">
        <title>Complete genome sequence of the facultative anaerobic magnetotactic bacterium Magnetospirillum sp. strain AMB-1.</title>
        <authorList>
            <person name="Matsunaga T."/>
            <person name="Okamura Y."/>
            <person name="Fukuda Y."/>
            <person name="Wahyudi A.T."/>
            <person name="Murase Y."/>
            <person name="Takeyama H."/>
        </authorList>
    </citation>
    <scope>NUCLEOTIDE SEQUENCE [LARGE SCALE GENOMIC DNA]</scope>
    <source>
        <strain evidence="3">ATCC 700264 / AMB-1</strain>
    </source>
</reference>
<dbReference type="NCBIfam" id="TIGR00778">
    <property type="entry name" value="ahpD_dom"/>
    <property type="match status" value="1"/>
</dbReference>
<dbReference type="GO" id="GO:0051920">
    <property type="term" value="F:peroxiredoxin activity"/>
    <property type="evidence" value="ECO:0007669"/>
    <property type="project" value="InterPro"/>
</dbReference>
<dbReference type="PANTHER" id="PTHR33930:SF2">
    <property type="entry name" value="BLR3452 PROTEIN"/>
    <property type="match status" value="1"/>
</dbReference>
<gene>
    <name evidence="2" type="ordered locus">amb3359</name>
</gene>
<dbReference type="InterPro" id="IPR029032">
    <property type="entry name" value="AhpD-like"/>
</dbReference>
<dbReference type="SUPFAM" id="SSF69118">
    <property type="entry name" value="AhpD-like"/>
    <property type="match status" value="1"/>
</dbReference>
<dbReference type="STRING" id="342108.amb3359"/>
<protein>
    <submittedName>
        <fullName evidence="2">Uncharacterized homolog of gamma-carboxymuconolactone decarboxylase subunit</fullName>
    </submittedName>
</protein>
<dbReference type="Pfam" id="PF02627">
    <property type="entry name" value="CMD"/>
    <property type="match status" value="1"/>
</dbReference>
<sequence length="120" mass="12461">MMLKDWNELANGLSKMVGQVRGGVPEVMKGFSAMAKAATADGALDGKTKELIALALGIAARCDGCLAFHAKAVVDLGGTRDEVMETIAMSVYMGGGPSLMYGALALEAYDQFAAKKQAAE</sequence>
<dbReference type="Gene3D" id="1.20.1290.10">
    <property type="entry name" value="AhpD-like"/>
    <property type="match status" value="1"/>
</dbReference>
<keyword evidence="3" id="KW-1185">Reference proteome</keyword>
<name>Q2W1W2_PARM1</name>
<dbReference type="Proteomes" id="UP000007058">
    <property type="component" value="Chromosome"/>
</dbReference>
<dbReference type="InterPro" id="IPR003779">
    <property type="entry name" value="CMD-like"/>
</dbReference>
<dbReference type="KEGG" id="mag:amb3359"/>
<accession>Q2W1W2</accession>
<organism evidence="2 3">
    <name type="scientific">Paramagnetospirillum magneticum (strain ATCC 700264 / AMB-1)</name>
    <name type="common">Magnetospirillum magneticum</name>
    <dbReference type="NCBI Taxonomy" id="342108"/>
    <lineage>
        <taxon>Bacteria</taxon>
        <taxon>Pseudomonadati</taxon>
        <taxon>Pseudomonadota</taxon>
        <taxon>Alphaproteobacteria</taxon>
        <taxon>Rhodospirillales</taxon>
        <taxon>Magnetospirillaceae</taxon>
        <taxon>Paramagnetospirillum</taxon>
    </lineage>
</organism>
<feature type="domain" description="Carboxymuconolactone decarboxylase-like" evidence="1">
    <location>
        <begin position="25"/>
        <end position="107"/>
    </location>
</feature>
<proteinExistence type="predicted"/>
<dbReference type="EMBL" id="AP007255">
    <property type="protein sequence ID" value="BAE52163.1"/>
    <property type="molecule type" value="Genomic_DNA"/>
</dbReference>
<evidence type="ECO:0000313" key="2">
    <source>
        <dbReference type="EMBL" id="BAE52163.1"/>
    </source>
</evidence>
<evidence type="ECO:0000259" key="1">
    <source>
        <dbReference type="Pfam" id="PF02627"/>
    </source>
</evidence>
<dbReference type="HOGENOM" id="CLU_137228_2_0_5"/>
<dbReference type="AlphaFoldDB" id="Q2W1W2"/>
<evidence type="ECO:0000313" key="3">
    <source>
        <dbReference type="Proteomes" id="UP000007058"/>
    </source>
</evidence>
<dbReference type="PANTHER" id="PTHR33930">
    <property type="entry name" value="ALKYL HYDROPEROXIDE REDUCTASE AHPD"/>
    <property type="match status" value="1"/>
</dbReference>